<dbReference type="AlphaFoldDB" id="A0A6D2L5D4"/>
<evidence type="ECO:0000313" key="3">
    <source>
        <dbReference type="Proteomes" id="UP000467841"/>
    </source>
</evidence>
<proteinExistence type="predicted"/>
<evidence type="ECO:0000313" key="2">
    <source>
        <dbReference type="EMBL" id="CAA7054793.1"/>
    </source>
</evidence>
<comment type="caution">
    <text evidence="2">The sequence shown here is derived from an EMBL/GenBank/DDBJ whole genome shotgun (WGS) entry which is preliminary data.</text>
</comment>
<evidence type="ECO:0000256" key="1">
    <source>
        <dbReference type="SAM" id="MobiDB-lite"/>
    </source>
</evidence>
<accession>A0A6D2L5D4</accession>
<dbReference type="EMBL" id="CACVBM020001591">
    <property type="protein sequence ID" value="CAA7054793.1"/>
    <property type="molecule type" value="Genomic_DNA"/>
</dbReference>
<feature type="compositionally biased region" description="Polar residues" evidence="1">
    <location>
        <begin position="57"/>
        <end position="66"/>
    </location>
</feature>
<protein>
    <submittedName>
        <fullName evidence="2">Uncharacterized protein</fullName>
    </submittedName>
</protein>
<reference evidence="2" key="1">
    <citation type="submission" date="2020-01" db="EMBL/GenBank/DDBJ databases">
        <authorList>
            <person name="Mishra B."/>
        </authorList>
    </citation>
    <scope>NUCLEOTIDE SEQUENCE [LARGE SCALE GENOMIC DNA]</scope>
</reference>
<organism evidence="2 3">
    <name type="scientific">Microthlaspi erraticum</name>
    <dbReference type="NCBI Taxonomy" id="1685480"/>
    <lineage>
        <taxon>Eukaryota</taxon>
        <taxon>Viridiplantae</taxon>
        <taxon>Streptophyta</taxon>
        <taxon>Embryophyta</taxon>
        <taxon>Tracheophyta</taxon>
        <taxon>Spermatophyta</taxon>
        <taxon>Magnoliopsida</taxon>
        <taxon>eudicotyledons</taxon>
        <taxon>Gunneridae</taxon>
        <taxon>Pentapetalae</taxon>
        <taxon>rosids</taxon>
        <taxon>malvids</taxon>
        <taxon>Brassicales</taxon>
        <taxon>Brassicaceae</taxon>
        <taxon>Coluteocarpeae</taxon>
        <taxon>Microthlaspi</taxon>
    </lineage>
</organism>
<feature type="region of interest" description="Disordered" evidence="1">
    <location>
        <begin position="22"/>
        <end position="94"/>
    </location>
</feature>
<dbReference type="Proteomes" id="UP000467841">
    <property type="component" value="Unassembled WGS sequence"/>
</dbReference>
<keyword evidence="3" id="KW-1185">Reference proteome</keyword>
<name>A0A6D2L5D4_9BRAS</name>
<gene>
    <name evidence="2" type="ORF">MERR_LOCUS42029</name>
</gene>
<sequence length="135" mass="14869">MDFIKTSSLRALTALSRNHGQAVQSGWPRNGCSAVGQNQIRPSKASAKVQIIRPSTWHDTGSNVPRSATPRPLKTMPRTTMPRDPGSNASRPRVLADRGIRSSLFLSLILQVHRSKVVNGIEHKEQISTLRVLQV</sequence>